<name>A0A8S4AKC3_9TELE</name>
<dbReference type="GO" id="GO:0005815">
    <property type="term" value="C:microtubule organizing center"/>
    <property type="evidence" value="ECO:0007669"/>
    <property type="project" value="TreeGrafter"/>
</dbReference>
<keyword evidence="3" id="KW-1185">Reference proteome</keyword>
<sequence length="402" mass="44644">QQLFGRSAFCSAFGHGETRGARGGRWRQKTARARSTLVIVTWGEQRVAEDRYGLIHQARISASVNAMRVLNTGTEVEAAVADALTLCMAASLPPHSLPPPPRVPPLLSSSGPQRKPLRRRYESPGMYSDDDANSDASSACSERSYGSRNGAIPHYLRQTEDVAEVLNHCASSNWSERKEGLLGLQNLLKSQRILSRVELKRLCEIFTRMFADPHSKVFSMFLETLVDFVTVHREDLQDWLFVLLTQLLKKMGADLLGSVQAKVQKALDVTRCVLTWVGLLWKQNLCGKAILPAALPYRTLARSRIPRPSMSQGCSRDTSRESSRDTSPARGFAPLASRRHSRSTSALSSAEAHGQSGDLHEHSSLCFRASVVGQWDETRKKSIHHPSITSSDRRNRILCLSM</sequence>
<protein>
    <submittedName>
        <fullName evidence="2">(Atlantic silverside) hypothetical protein</fullName>
    </submittedName>
</protein>
<dbReference type="GO" id="GO:0008017">
    <property type="term" value="F:microtubule binding"/>
    <property type="evidence" value="ECO:0007669"/>
    <property type="project" value="TreeGrafter"/>
</dbReference>
<evidence type="ECO:0000313" key="2">
    <source>
        <dbReference type="EMBL" id="CAG5866006.1"/>
    </source>
</evidence>
<proteinExistence type="predicted"/>
<dbReference type="GO" id="GO:0040001">
    <property type="term" value="P:establishment of mitotic spindle localization"/>
    <property type="evidence" value="ECO:0007669"/>
    <property type="project" value="TreeGrafter"/>
</dbReference>
<organism evidence="2 3">
    <name type="scientific">Menidia menidia</name>
    <name type="common">Atlantic silverside</name>
    <dbReference type="NCBI Taxonomy" id="238744"/>
    <lineage>
        <taxon>Eukaryota</taxon>
        <taxon>Metazoa</taxon>
        <taxon>Chordata</taxon>
        <taxon>Craniata</taxon>
        <taxon>Vertebrata</taxon>
        <taxon>Euteleostomi</taxon>
        <taxon>Actinopterygii</taxon>
        <taxon>Neopterygii</taxon>
        <taxon>Teleostei</taxon>
        <taxon>Neoteleostei</taxon>
        <taxon>Acanthomorphata</taxon>
        <taxon>Ovalentaria</taxon>
        <taxon>Atherinomorphae</taxon>
        <taxon>Atheriniformes</taxon>
        <taxon>Atherinopsidae</taxon>
        <taxon>Menidiinae</taxon>
        <taxon>Menidia</taxon>
    </lineage>
</organism>
<evidence type="ECO:0000313" key="3">
    <source>
        <dbReference type="Proteomes" id="UP000677803"/>
    </source>
</evidence>
<dbReference type="GO" id="GO:0000776">
    <property type="term" value="C:kinetochore"/>
    <property type="evidence" value="ECO:0007669"/>
    <property type="project" value="UniProtKB-KW"/>
</dbReference>
<dbReference type="SUPFAM" id="SSF48371">
    <property type="entry name" value="ARM repeat"/>
    <property type="match status" value="1"/>
</dbReference>
<comment type="caution">
    <text evidence="2">The sequence shown here is derived from an EMBL/GenBank/DDBJ whole genome shotgun (WGS) entry which is preliminary data.</text>
</comment>
<dbReference type="OrthoDB" id="46159at2759"/>
<dbReference type="InterPro" id="IPR011989">
    <property type="entry name" value="ARM-like"/>
</dbReference>
<dbReference type="AlphaFoldDB" id="A0A8S4AKC3"/>
<dbReference type="PANTHER" id="PTHR21567">
    <property type="entry name" value="CLASP"/>
    <property type="match status" value="1"/>
</dbReference>
<dbReference type="Gene3D" id="1.25.10.10">
    <property type="entry name" value="Leucine-rich Repeat Variant"/>
    <property type="match status" value="1"/>
</dbReference>
<dbReference type="EMBL" id="CAJRST010001113">
    <property type="protein sequence ID" value="CAG5866006.1"/>
    <property type="molecule type" value="Genomic_DNA"/>
</dbReference>
<feature type="compositionally biased region" description="Pro residues" evidence="1">
    <location>
        <begin position="95"/>
        <end position="104"/>
    </location>
</feature>
<dbReference type="GO" id="GO:0043515">
    <property type="term" value="F:kinetochore binding"/>
    <property type="evidence" value="ECO:0007669"/>
    <property type="project" value="TreeGrafter"/>
</dbReference>
<evidence type="ECO:0000256" key="1">
    <source>
        <dbReference type="SAM" id="MobiDB-lite"/>
    </source>
</evidence>
<accession>A0A8S4AKC3</accession>
<dbReference type="InterPro" id="IPR016024">
    <property type="entry name" value="ARM-type_fold"/>
</dbReference>
<dbReference type="Proteomes" id="UP000677803">
    <property type="component" value="Unassembled WGS sequence"/>
</dbReference>
<gene>
    <name evidence="2" type="ORF">MMEN_LOCUS2641</name>
</gene>
<dbReference type="GO" id="GO:0045180">
    <property type="term" value="C:basal cortex"/>
    <property type="evidence" value="ECO:0007669"/>
    <property type="project" value="TreeGrafter"/>
</dbReference>
<feature type="region of interest" description="Disordered" evidence="1">
    <location>
        <begin position="306"/>
        <end position="358"/>
    </location>
</feature>
<dbReference type="GO" id="GO:0090307">
    <property type="term" value="P:mitotic spindle assembly"/>
    <property type="evidence" value="ECO:0007669"/>
    <property type="project" value="TreeGrafter"/>
</dbReference>
<reference evidence="2" key="1">
    <citation type="submission" date="2021-05" db="EMBL/GenBank/DDBJ databases">
        <authorList>
            <person name="Tigano A."/>
        </authorList>
    </citation>
    <scope>NUCLEOTIDE SEQUENCE</scope>
</reference>
<feature type="region of interest" description="Disordered" evidence="1">
    <location>
        <begin position="95"/>
        <end position="145"/>
    </location>
</feature>
<dbReference type="GO" id="GO:0005876">
    <property type="term" value="C:spindle microtubule"/>
    <property type="evidence" value="ECO:0007669"/>
    <property type="project" value="TreeGrafter"/>
</dbReference>
<feature type="non-terminal residue" evidence="2">
    <location>
        <position position="1"/>
    </location>
</feature>
<dbReference type="PANTHER" id="PTHR21567:SF28">
    <property type="entry name" value="CLIP-ASSOCIATING PROTEIN 1"/>
    <property type="match status" value="1"/>
</dbReference>
<dbReference type="GO" id="GO:0005881">
    <property type="term" value="C:cytoplasmic microtubule"/>
    <property type="evidence" value="ECO:0007669"/>
    <property type="project" value="TreeGrafter"/>
</dbReference>
<dbReference type="GO" id="GO:0072686">
    <property type="term" value="C:mitotic spindle"/>
    <property type="evidence" value="ECO:0007669"/>
    <property type="project" value="TreeGrafter"/>
</dbReference>